<gene>
    <name evidence="2" type="ORF">HNR30_007145</name>
</gene>
<accession>A0A7W0CR11</accession>
<proteinExistence type="predicted"/>
<comment type="caution">
    <text evidence="2">The sequence shown here is derived from an EMBL/GenBank/DDBJ whole genome shotgun (WGS) entry which is preliminary data.</text>
</comment>
<evidence type="ECO:0000259" key="1">
    <source>
        <dbReference type="Pfam" id="PF01636"/>
    </source>
</evidence>
<evidence type="ECO:0000313" key="3">
    <source>
        <dbReference type="Proteomes" id="UP000530928"/>
    </source>
</evidence>
<dbReference type="Pfam" id="PF01636">
    <property type="entry name" value="APH"/>
    <property type="match status" value="1"/>
</dbReference>
<dbReference type="GO" id="GO:0016740">
    <property type="term" value="F:transferase activity"/>
    <property type="evidence" value="ECO:0007669"/>
    <property type="project" value="UniProtKB-KW"/>
</dbReference>
<keyword evidence="3" id="KW-1185">Reference proteome</keyword>
<dbReference type="InterPro" id="IPR011009">
    <property type="entry name" value="Kinase-like_dom_sf"/>
</dbReference>
<evidence type="ECO:0000313" key="2">
    <source>
        <dbReference type="EMBL" id="MBA2895759.1"/>
    </source>
</evidence>
<protein>
    <submittedName>
        <fullName evidence="2">tRNA A-37 threonylcarbamoyl transferase component Bud32</fullName>
    </submittedName>
</protein>
<dbReference type="EMBL" id="JACDUR010000007">
    <property type="protein sequence ID" value="MBA2895759.1"/>
    <property type="molecule type" value="Genomic_DNA"/>
</dbReference>
<keyword evidence="2" id="KW-0808">Transferase</keyword>
<reference evidence="2 3" key="1">
    <citation type="submission" date="2020-07" db="EMBL/GenBank/DDBJ databases">
        <title>Genomic Encyclopedia of Type Strains, Phase IV (KMG-IV): sequencing the most valuable type-strain genomes for metagenomic binning, comparative biology and taxonomic classification.</title>
        <authorList>
            <person name="Goeker M."/>
        </authorList>
    </citation>
    <scope>NUCLEOTIDE SEQUENCE [LARGE SCALE GENOMIC DNA]</scope>
    <source>
        <strain evidence="2 3">DSM 45533</strain>
    </source>
</reference>
<dbReference type="Proteomes" id="UP000530928">
    <property type="component" value="Unassembled WGS sequence"/>
</dbReference>
<name>A0A7W0CR11_9ACTN</name>
<dbReference type="AlphaFoldDB" id="A0A7W0CR11"/>
<sequence length="215" mass="24196">MGHLRHGYTNSTTGDGVYVVKCYQGPDAEERLNTERTMLRRYRGRLPVPAVVKVSDTSLTTRWVAGEHGQDLLDDGHAKEVLTACGTLLHLVQSMPIRSGKVLVHGDFGPNNMLLEDLGSATLVDWEWAHAGEPIEDLAWCEWIVRMHHPEHVGALPYFFEAYGGPVPSWAERQAAMLARCHQLLEFCSRWEPGGEGEKTWLERIEAVTGWSDRH</sequence>
<dbReference type="RefSeq" id="WP_181614462.1">
    <property type="nucleotide sequence ID" value="NZ_BAABAM010000011.1"/>
</dbReference>
<dbReference type="InterPro" id="IPR002575">
    <property type="entry name" value="Aminoglycoside_PTrfase"/>
</dbReference>
<feature type="domain" description="Aminoglycoside phosphotransferase" evidence="1">
    <location>
        <begin position="94"/>
        <end position="172"/>
    </location>
</feature>
<dbReference type="Gene3D" id="3.90.1200.10">
    <property type="match status" value="1"/>
</dbReference>
<organism evidence="2 3">
    <name type="scientific">Nonomuraea soli</name>
    <dbReference type="NCBI Taxonomy" id="1032476"/>
    <lineage>
        <taxon>Bacteria</taxon>
        <taxon>Bacillati</taxon>
        <taxon>Actinomycetota</taxon>
        <taxon>Actinomycetes</taxon>
        <taxon>Streptosporangiales</taxon>
        <taxon>Streptosporangiaceae</taxon>
        <taxon>Nonomuraea</taxon>
    </lineage>
</organism>
<dbReference type="SUPFAM" id="SSF56112">
    <property type="entry name" value="Protein kinase-like (PK-like)"/>
    <property type="match status" value="1"/>
</dbReference>